<evidence type="ECO:0000313" key="1">
    <source>
        <dbReference type="EMBL" id="TWG03115.1"/>
    </source>
</evidence>
<sequence length="36" mass="3990">MWEFSPLPLLCKMRARVSDVPGSVREAATCAVEQNP</sequence>
<proteinExistence type="predicted"/>
<comment type="caution">
    <text evidence="1">The sequence shown here is derived from an EMBL/GenBank/DDBJ whole genome shotgun (WGS) entry which is preliminary data.</text>
</comment>
<gene>
    <name evidence="1" type="ORF">FHX80_111532</name>
</gene>
<accession>A0A561UUS5</accession>
<reference evidence="1 2" key="1">
    <citation type="submission" date="2019-06" db="EMBL/GenBank/DDBJ databases">
        <title>Sequencing the genomes of 1000 actinobacteria strains.</title>
        <authorList>
            <person name="Klenk H.-P."/>
        </authorList>
    </citation>
    <scope>NUCLEOTIDE SEQUENCE [LARGE SCALE GENOMIC DNA]</scope>
    <source>
        <strain evidence="1 2">DSM 42059</strain>
    </source>
</reference>
<organism evidence="1 2">
    <name type="scientific">Streptomyces brevispora</name>
    <dbReference type="NCBI Taxonomy" id="887462"/>
    <lineage>
        <taxon>Bacteria</taxon>
        <taxon>Bacillati</taxon>
        <taxon>Actinomycetota</taxon>
        <taxon>Actinomycetes</taxon>
        <taxon>Kitasatosporales</taxon>
        <taxon>Streptomycetaceae</taxon>
        <taxon>Streptomyces</taxon>
    </lineage>
</organism>
<dbReference type="Proteomes" id="UP000318186">
    <property type="component" value="Unassembled WGS sequence"/>
</dbReference>
<protein>
    <submittedName>
        <fullName evidence="1">Uncharacterized protein</fullName>
    </submittedName>
</protein>
<name>A0A561UUS5_9ACTN</name>
<evidence type="ECO:0000313" key="2">
    <source>
        <dbReference type="Proteomes" id="UP000318186"/>
    </source>
</evidence>
<dbReference type="AlphaFoldDB" id="A0A561UUS5"/>
<dbReference type="EMBL" id="VIWW01000001">
    <property type="protein sequence ID" value="TWG03115.1"/>
    <property type="molecule type" value="Genomic_DNA"/>
</dbReference>